<evidence type="ECO:0000259" key="1">
    <source>
        <dbReference type="Pfam" id="PF02875"/>
    </source>
</evidence>
<dbReference type="SUPFAM" id="SSF48452">
    <property type="entry name" value="TPR-like"/>
    <property type="match status" value="1"/>
</dbReference>
<dbReference type="InterPro" id="IPR013221">
    <property type="entry name" value="Mur_ligase_cen"/>
</dbReference>
<dbReference type="SUPFAM" id="SSF53623">
    <property type="entry name" value="MurD-like peptide ligases, catalytic domain"/>
    <property type="match status" value="1"/>
</dbReference>
<dbReference type="EMBL" id="VFMN01000001">
    <property type="protein sequence ID" value="TQJ10197.1"/>
    <property type="molecule type" value="Genomic_DNA"/>
</dbReference>
<dbReference type="InterPro" id="IPR036565">
    <property type="entry name" value="Mur-like_cat_sf"/>
</dbReference>
<dbReference type="PANTHER" id="PTHR23135">
    <property type="entry name" value="MUR LIGASE FAMILY MEMBER"/>
    <property type="match status" value="1"/>
</dbReference>
<feature type="domain" description="Mur ligase central" evidence="2">
    <location>
        <begin position="187"/>
        <end position="399"/>
    </location>
</feature>
<dbReference type="Pfam" id="PF02875">
    <property type="entry name" value="Mur_ligase_C"/>
    <property type="match status" value="1"/>
</dbReference>
<sequence>MSTTPQTPQTPESERAGGVTVAEVRVLDGPNLYFTRPAVKVSLRLPGYLALDRKAATELARLVGLGASSPGKPGTAQRQRFVMRFAAHVTRRLATLVGVQRIAVRTRTGRGVDEVVVAIPWRHREWGRATGEELGPVLEGLLEVHAQDPVDAADVEDVLEAAAERVRETDPGPASQVVVPQVPVVSITGTNGKTTTTRLVAHISMTAGFVTAWSSTSGVVVMGETIEAGDYSGPSGARAVLATPGLEIGVLETARGGMLLRGMGVASNDVSVVTNVTADHLGLQGIDTLDQLAEVKAIVTTVTKPDGWVVLNGDDPRVWAMRHRIRARPWAFSLDPDSPALRESLDAGGRGVTLLDGEIVVLSRGKDPDRLARVVDVPVTLSGLSRFNIANALAGAAAALGLGMPRSAVVEGLKSFAPDPVLNEGRLNTYSVPVGADDAAAAERGTATVILDMAHNEAGLEALLEVAHGLKTPGARVHVGIGATGDRPDEAIEGLGEIAGKSADRVVIAHKPKYLRGRTIEDIDGHLRAGLARVGTVDVETYETELGGLEALLDAARPGDVVAYMAHDERPRCAARLVELGGSSDDPRTIRRKVVEARGGHELDAEIAELWALDDAAERVSRFRALVGDRPRDLRLAYELACALSEAGEDSEAVELHVATVARGLREPFRHRAQLRAAAGVRTLGRLDEALDLLDEVSTTHPGSVAAAALRGLVLADAGREREAVADLLDALLDHAADEDATSYRAAVRAQAEALREG</sequence>
<dbReference type="AlphaFoldDB" id="A0A542E4F7"/>
<name>A0A542E4F7_9MICO</name>
<organism evidence="4 5">
    <name type="scientific">Lapillicoccus jejuensis</name>
    <dbReference type="NCBI Taxonomy" id="402171"/>
    <lineage>
        <taxon>Bacteria</taxon>
        <taxon>Bacillati</taxon>
        <taxon>Actinomycetota</taxon>
        <taxon>Actinomycetes</taxon>
        <taxon>Micrococcales</taxon>
        <taxon>Intrasporangiaceae</taxon>
        <taxon>Lapillicoccus</taxon>
    </lineage>
</organism>
<evidence type="ECO:0000259" key="3">
    <source>
        <dbReference type="Pfam" id="PF12688"/>
    </source>
</evidence>
<feature type="domain" description="Tetratrico peptide repeat group 5" evidence="3">
    <location>
        <begin position="637"/>
        <end position="755"/>
    </location>
</feature>
<dbReference type="InterPro" id="IPR036615">
    <property type="entry name" value="Mur_ligase_C_dom_sf"/>
</dbReference>
<dbReference type="InterPro" id="IPR041656">
    <property type="entry name" value="TPR_5"/>
</dbReference>
<dbReference type="PANTHER" id="PTHR23135:SF18">
    <property type="entry name" value="CYANOPHYCIN SYNTHETASE"/>
    <property type="match status" value="1"/>
</dbReference>
<evidence type="ECO:0000313" key="5">
    <source>
        <dbReference type="Proteomes" id="UP000317893"/>
    </source>
</evidence>
<accession>A0A542E4F7</accession>
<keyword evidence="5" id="KW-1185">Reference proteome</keyword>
<feature type="domain" description="Mur ligase C-terminal" evidence="1">
    <location>
        <begin position="445"/>
        <end position="565"/>
    </location>
</feature>
<comment type="caution">
    <text evidence="4">The sequence shown here is derived from an EMBL/GenBank/DDBJ whole genome shotgun (WGS) entry which is preliminary data.</text>
</comment>
<dbReference type="Proteomes" id="UP000317893">
    <property type="component" value="Unassembled WGS sequence"/>
</dbReference>
<dbReference type="Gene3D" id="1.25.40.10">
    <property type="entry name" value="Tetratricopeptide repeat domain"/>
    <property type="match status" value="1"/>
</dbReference>
<dbReference type="RefSeq" id="WP_211356072.1">
    <property type="nucleotide sequence ID" value="NZ_BAAAPR010000022.1"/>
</dbReference>
<protein>
    <submittedName>
        <fullName evidence="4">Cyanophycin synthetase</fullName>
    </submittedName>
</protein>
<gene>
    <name evidence="4" type="ORF">FB458_3316</name>
</gene>
<dbReference type="Pfam" id="PF12688">
    <property type="entry name" value="TPR_5"/>
    <property type="match status" value="1"/>
</dbReference>
<dbReference type="Gene3D" id="3.40.1190.10">
    <property type="entry name" value="Mur-like, catalytic domain"/>
    <property type="match status" value="1"/>
</dbReference>
<evidence type="ECO:0000259" key="2">
    <source>
        <dbReference type="Pfam" id="PF08245"/>
    </source>
</evidence>
<dbReference type="SUPFAM" id="SSF53244">
    <property type="entry name" value="MurD-like peptide ligases, peptide-binding domain"/>
    <property type="match status" value="1"/>
</dbReference>
<dbReference type="InterPro" id="IPR004101">
    <property type="entry name" value="Mur_ligase_C"/>
</dbReference>
<dbReference type="Pfam" id="PF08245">
    <property type="entry name" value="Mur_ligase_M"/>
    <property type="match status" value="1"/>
</dbReference>
<proteinExistence type="predicted"/>
<reference evidence="4 5" key="1">
    <citation type="submission" date="2019-06" db="EMBL/GenBank/DDBJ databases">
        <title>Sequencing the genomes of 1000 actinobacteria strains.</title>
        <authorList>
            <person name="Klenk H.-P."/>
        </authorList>
    </citation>
    <scope>NUCLEOTIDE SEQUENCE [LARGE SCALE GENOMIC DNA]</scope>
    <source>
        <strain evidence="4 5">DSM 18607</strain>
    </source>
</reference>
<dbReference type="Gene3D" id="3.90.190.20">
    <property type="entry name" value="Mur ligase, C-terminal domain"/>
    <property type="match status" value="1"/>
</dbReference>
<dbReference type="InterPro" id="IPR011990">
    <property type="entry name" value="TPR-like_helical_dom_sf"/>
</dbReference>
<evidence type="ECO:0000313" key="4">
    <source>
        <dbReference type="EMBL" id="TQJ10197.1"/>
    </source>
</evidence>
<dbReference type="GO" id="GO:0005524">
    <property type="term" value="F:ATP binding"/>
    <property type="evidence" value="ECO:0007669"/>
    <property type="project" value="InterPro"/>
</dbReference>
<dbReference type="GO" id="GO:0016881">
    <property type="term" value="F:acid-amino acid ligase activity"/>
    <property type="evidence" value="ECO:0007669"/>
    <property type="project" value="InterPro"/>
</dbReference>